<dbReference type="CDD" id="cd15831">
    <property type="entry name" value="BTAD"/>
    <property type="match status" value="1"/>
</dbReference>
<dbReference type="SMART" id="SM00862">
    <property type="entry name" value="Trans_reg_C"/>
    <property type="match status" value="1"/>
</dbReference>
<dbReference type="Pfam" id="PF03704">
    <property type="entry name" value="BTAD"/>
    <property type="match status" value="1"/>
</dbReference>
<keyword evidence="7" id="KW-1185">Reference proteome</keyword>
<dbReference type="Gene3D" id="1.25.40.10">
    <property type="entry name" value="Tetratricopeptide repeat domain"/>
    <property type="match status" value="2"/>
</dbReference>
<accession>A0ABU8M6L2</accession>
<gene>
    <name evidence="6" type="ORF">WCD58_16055</name>
</gene>
<dbReference type="InterPro" id="IPR011990">
    <property type="entry name" value="TPR-like_helical_dom_sf"/>
</dbReference>
<dbReference type="Pfam" id="PF00486">
    <property type="entry name" value="Trans_reg_C"/>
    <property type="match status" value="1"/>
</dbReference>
<feature type="region of interest" description="Disordered" evidence="4">
    <location>
        <begin position="930"/>
        <end position="952"/>
    </location>
</feature>
<dbReference type="InterPro" id="IPR001867">
    <property type="entry name" value="OmpR/PhoB-type_DNA-bd"/>
</dbReference>
<dbReference type="InterPro" id="IPR016032">
    <property type="entry name" value="Sig_transdc_resp-reg_C-effctor"/>
</dbReference>
<dbReference type="InterPro" id="IPR005158">
    <property type="entry name" value="BTAD"/>
</dbReference>
<dbReference type="Pfam" id="PF25872">
    <property type="entry name" value="HTH_77"/>
    <property type="match status" value="1"/>
</dbReference>
<dbReference type="Gene3D" id="1.10.10.10">
    <property type="entry name" value="Winged helix-like DNA-binding domain superfamily/Winged helix DNA-binding domain"/>
    <property type="match status" value="1"/>
</dbReference>
<dbReference type="InterPro" id="IPR027417">
    <property type="entry name" value="P-loop_NTPase"/>
</dbReference>
<dbReference type="PROSITE" id="PS51755">
    <property type="entry name" value="OMPR_PHOB"/>
    <property type="match status" value="1"/>
</dbReference>
<comment type="similarity">
    <text evidence="1">Belongs to the AfsR/DnrI/RedD regulatory family.</text>
</comment>
<evidence type="ECO:0000256" key="1">
    <source>
        <dbReference type="ARBA" id="ARBA00005820"/>
    </source>
</evidence>
<dbReference type="RefSeq" id="WP_337704064.1">
    <property type="nucleotide sequence ID" value="NZ_JBBEGM010000006.1"/>
</dbReference>
<reference evidence="6 7" key="1">
    <citation type="submission" date="2024-03" db="EMBL/GenBank/DDBJ databases">
        <title>Actinomycetospora sp. OC33-EN07, a novel actinomycete isolated from wild orchid (Aerides multiflora).</title>
        <authorList>
            <person name="Suriyachadkun C."/>
        </authorList>
    </citation>
    <scope>NUCLEOTIDE SEQUENCE [LARGE SCALE GENOMIC DNA]</scope>
    <source>
        <strain evidence="6 7">OC33-EN07</strain>
    </source>
</reference>
<evidence type="ECO:0000256" key="4">
    <source>
        <dbReference type="SAM" id="MobiDB-lite"/>
    </source>
</evidence>
<dbReference type="Gene3D" id="3.40.50.300">
    <property type="entry name" value="P-loop containing nucleotide triphosphate hydrolases"/>
    <property type="match status" value="1"/>
</dbReference>
<evidence type="ECO:0000256" key="2">
    <source>
        <dbReference type="ARBA" id="ARBA00023125"/>
    </source>
</evidence>
<organism evidence="6 7">
    <name type="scientific">Actinomycetospora flava</name>
    <dbReference type="NCBI Taxonomy" id="3129232"/>
    <lineage>
        <taxon>Bacteria</taxon>
        <taxon>Bacillati</taxon>
        <taxon>Actinomycetota</taxon>
        <taxon>Actinomycetes</taxon>
        <taxon>Pseudonocardiales</taxon>
        <taxon>Pseudonocardiaceae</taxon>
        <taxon>Actinomycetospora</taxon>
    </lineage>
</organism>
<keyword evidence="2 3" id="KW-0238">DNA-binding</keyword>
<dbReference type="InterPro" id="IPR058852">
    <property type="entry name" value="HTH_77"/>
</dbReference>
<dbReference type="SUPFAM" id="SSF52540">
    <property type="entry name" value="P-loop containing nucleoside triphosphate hydrolases"/>
    <property type="match status" value="1"/>
</dbReference>
<dbReference type="EMBL" id="JBBEGM010000006">
    <property type="protein sequence ID" value="MEJ2862686.1"/>
    <property type="molecule type" value="Genomic_DNA"/>
</dbReference>
<evidence type="ECO:0000313" key="7">
    <source>
        <dbReference type="Proteomes" id="UP001369736"/>
    </source>
</evidence>
<sequence>MSVDVEFGVLGPVEVRHRGHVVPLGGTRPRTVLALLLCADGHPVSDERLIDALWGDDPPDRARGRLHTTVSRLRASLGDLGTRLRREPGGYRLVVGPDELDLHRAEHLLRRARSARGTPEATGLLRDAIACWRGPGLADLADLPGTETSGLAADRVRFDALQHTARAELLDAELAAGRHHEVLPDAERAAAAEPLRERPHRQLATALSRAGRTVDALAVLRGYRARLADEAGLDPSPELGALEAAVLAQQESPPVAEALPAAPEVAPGLLRWSTTTLHGRDADLAEVRRLLAGVRVVTLVGAGGVGKTRVARAAATAETGRPVALCELDAVTGPGAVGCAIADALGFPSLEAAGQALGSAERLLLLDDCEHLLDAVAPAVHRLLARCPGITVLATSREPLGLPEEHVLALGTLDLPGGDDPASVRRSPAARLLAERAAACGARLDLDADAVVVATLCRRLDGLPLALELAAVRLRSLTPEEVLEHLDRRLRLLRRTDTSGPARHRSLDAAVAWSHDRLPEPTRRFFARLGVFAGRFTADHAHAVAGEDGDFLGTVDRLDRLVAASMLTVQQRAGRTWYALLATMRRFARDRLEERGEQQAVRDRWVDSVLAAAVDARDRMVHAWPADLMVTLQNLHTDVADALRWCVAHDEGPDRALPLFVPMCSVLKNRSAMPVAELGDVVLRRWPESSGRSRSEAAAAAAVAHVLRGSVERGAALAEEALAGSSPLAGVNARRALFFRARMAGRDAEALRWVEEALAVAAAHDMAPWHTELLTFRAVALAATGRLDAAIAQAEDAHRGAPGIGSPALVAWAAAVRGCLLAGPDPQAGRTASDAAARACEELDYPIGAGVSRRTLGALALRDGTPDEAREHLRRALDAYAGLGYASEVAHSLRWLARLAAASDRPDTAEVLFRAGGPGRGDVVEDVLRPAGRPPAPETEPAELDHRLGPSPPLTEALALARAL</sequence>
<dbReference type="PRINTS" id="PR00364">
    <property type="entry name" value="DISEASERSIST"/>
</dbReference>
<protein>
    <submittedName>
        <fullName evidence="6">BTAD domain-containing putative transcriptional regulator</fullName>
    </submittedName>
</protein>
<name>A0ABU8M6L2_9PSEU</name>
<dbReference type="Proteomes" id="UP001369736">
    <property type="component" value="Unassembled WGS sequence"/>
</dbReference>
<feature type="DNA-binding region" description="OmpR/PhoB-type" evidence="3">
    <location>
        <begin position="1"/>
        <end position="95"/>
    </location>
</feature>
<evidence type="ECO:0000313" key="6">
    <source>
        <dbReference type="EMBL" id="MEJ2862686.1"/>
    </source>
</evidence>
<feature type="domain" description="OmpR/PhoB-type" evidence="5">
    <location>
        <begin position="1"/>
        <end position="95"/>
    </location>
</feature>
<dbReference type="SUPFAM" id="SSF46894">
    <property type="entry name" value="C-terminal effector domain of the bipartite response regulators"/>
    <property type="match status" value="1"/>
</dbReference>
<dbReference type="PANTHER" id="PTHR47691:SF3">
    <property type="entry name" value="HTH-TYPE TRANSCRIPTIONAL REGULATOR RV0890C-RELATED"/>
    <property type="match status" value="1"/>
</dbReference>
<dbReference type="SMART" id="SM01043">
    <property type="entry name" value="BTAD"/>
    <property type="match status" value="1"/>
</dbReference>
<evidence type="ECO:0000259" key="5">
    <source>
        <dbReference type="PROSITE" id="PS51755"/>
    </source>
</evidence>
<dbReference type="SUPFAM" id="SSF48452">
    <property type="entry name" value="TPR-like"/>
    <property type="match status" value="2"/>
</dbReference>
<proteinExistence type="inferred from homology"/>
<dbReference type="InterPro" id="IPR036388">
    <property type="entry name" value="WH-like_DNA-bd_sf"/>
</dbReference>
<comment type="caution">
    <text evidence="6">The sequence shown here is derived from an EMBL/GenBank/DDBJ whole genome shotgun (WGS) entry which is preliminary data.</text>
</comment>
<dbReference type="PANTHER" id="PTHR47691">
    <property type="entry name" value="REGULATOR-RELATED"/>
    <property type="match status" value="1"/>
</dbReference>
<evidence type="ECO:0000256" key="3">
    <source>
        <dbReference type="PROSITE-ProRule" id="PRU01091"/>
    </source>
</evidence>